<dbReference type="Proteomes" id="UP000198287">
    <property type="component" value="Unassembled WGS sequence"/>
</dbReference>
<feature type="chain" id="PRO_5013121637" evidence="1">
    <location>
        <begin position="23"/>
        <end position="267"/>
    </location>
</feature>
<name>A0A226DSW0_FOLCA</name>
<sequence length="267" mass="30441">MLGIKGLLVLILGVILASEIHGQSEKTGIVKMFFERSVYVNQIFYQLLFAHLEASLENEPIPIPEPMTLDNFTYNHRWLLYEGESHTYNPLLFGFSNSVLTVHVDNDTYKANIHLVIPQASLTGAYDLWVDHYNIWGTVETEHRGAGAYAHTFSNVDLWLNLTLSEGLDDGRGQPLATDVTTSLVFGSCRLWAGNFTTNGDLWDDAKWERQGPIFKADFDEEMKSRTREILLREGARAYFNMYWGYGEYTRLEALHWLIELGAALNP</sequence>
<reference evidence="2 3" key="1">
    <citation type="submission" date="2015-12" db="EMBL/GenBank/DDBJ databases">
        <title>The genome of Folsomia candida.</title>
        <authorList>
            <person name="Faddeeva A."/>
            <person name="Derks M.F."/>
            <person name="Anvar Y."/>
            <person name="Smit S."/>
            <person name="Van Straalen N."/>
            <person name="Roelofs D."/>
        </authorList>
    </citation>
    <scope>NUCLEOTIDE SEQUENCE [LARGE SCALE GENOMIC DNA]</scope>
    <source>
        <strain evidence="2 3">VU population</strain>
        <tissue evidence="2">Whole body</tissue>
    </source>
</reference>
<keyword evidence="3" id="KW-1185">Reference proteome</keyword>
<proteinExistence type="predicted"/>
<dbReference type="EMBL" id="LNIX01000013">
    <property type="protein sequence ID" value="OXA47296.1"/>
    <property type="molecule type" value="Genomic_DNA"/>
</dbReference>
<evidence type="ECO:0000256" key="1">
    <source>
        <dbReference type="SAM" id="SignalP"/>
    </source>
</evidence>
<organism evidence="2 3">
    <name type="scientific">Folsomia candida</name>
    <name type="common">Springtail</name>
    <dbReference type="NCBI Taxonomy" id="158441"/>
    <lineage>
        <taxon>Eukaryota</taxon>
        <taxon>Metazoa</taxon>
        <taxon>Ecdysozoa</taxon>
        <taxon>Arthropoda</taxon>
        <taxon>Hexapoda</taxon>
        <taxon>Collembola</taxon>
        <taxon>Entomobryomorpha</taxon>
        <taxon>Isotomoidea</taxon>
        <taxon>Isotomidae</taxon>
        <taxon>Proisotominae</taxon>
        <taxon>Folsomia</taxon>
    </lineage>
</organism>
<feature type="signal peptide" evidence="1">
    <location>
        <begin position="1"/>
        <end position="22"/>
    </location>
</feature>
<evidence type="ECO:0000313" key="3">
    <source>
        <dbReference type="Proteomes" id="UP000198287"/>
    </source>
</evidence>
<accession>A0A226DSW0</accession>
<dbReference type="AlphaFoldDB" id="A0A226DSW0"/>
<gene>
    <name evidence="2" type="ORF">Fcan01_17776</name>
</gene>
<evidence type="ECO:0000313" key="2">
    <source>
        <dbReference type="EMBL" id="OXA47296.1"/>
    </source>
</evidence>
<comment type="caution">
    <text evidence="2">The sequence shown here is derived from an EMBL/GenBank/DDBJ whole genome shotgun (WGS) entry which is preliminary data.</text>
</comment>
<keyword evidence="1" id="KW-0732">Signal</keyword>
<protein>
    <submittedName>
        <fullName evidence="2">Uncharacterized protein</fullName>
    </submittedName>
</protein>